<dbReference type="GO" id="GO:0007165">
    <property type="term" value="P:signal transduction"/>
    <property type="evidence" value="ECO:0007669"/>
    <property type="project" value="InterPro"/>
</dbReference>
<keyword evidence="1" id="KW-0520">NAD</keyword>
<dbReference type="PANTHER" id="PTHR32009:SF162">
    <property type="entry name" value="TIR DOMAIN-CONTAINING PROTEIN"/>
    <property type="match status" value="1"/>
</dbReference>
<dbReference type="PANTHER" id="PTHR32009">
    <property type="entry name" value="TMV RESISTANCE PROTEIN N-LIKE"/>
    <property type="match status" value="1"/>
</dbReference>
<evidence type="ECO:0000313" key="4">
    <source>
        <dbReference type="Proteomes" id="UP001157418"/>
    </source>
</evidence>
<dbReference type="InterPro" id="IPR035897">
    <property type="entry name" value="Toll_tir_struct_dom_sf"/>
</dbReference>
<gene>
    <name evidence="3" type="ORF">LVIROSA_LOCUS30223</name>
</gene>
<evidence type="ECO:0000259" key="2">
    <source>
        <dbReference type="PROSITE" id="PS50104"/>
    </source>
</evidence>
<dbReference type="AlphaFoldDB" id="A0AAU9P2S0"/>
<name>A0AAU9P2S0_9ASTR</name>
<dbReference type="EMBL" id="CAKMRJ010005523">
    <property type="protein sequence ID" value="CAH1444391.1"/>
    <property type="molecule type" value="Genomic_DNA"/>
</dbReference>
<dbReference type="PROSITE" id="PS50104">
    <property type="entry name" value="TIR"/>
    <property type="match status" value="1"/>
</dbReference>
<dbReference type="SUPFAM" id="SSF52200">
    <property type="entry name" value="Toll/Interleukin receptor TIR domain"/>
    <property type="match status" value="1"/>
</dbReference>
<dbReference type="Proteomes" id="UP001157418">
    <property type="component" value="Unassembled WGS sequence"/>
</dbReference>
<reference evidence="3 4" key="1">
    <citation type="submission" date="2022-01" db="EMBL/GenBank/DDBJ databases">
        <authorList>
            <person name="Xiong W."/>
            <person name="Schranz E."/>
        </authorList>
    </citation>
    <scope>NUCLEOTIDE SEQUENCE [LARGE SCALE GENOMIC DNA]</scope>
</reference>
<proteinExistence type="predicted"/>
<evidence type="ECO:0000313" key="3">
    <source>
        <dbReference type="EMBL" id="CAH1444391.1"/>
    </source>
</evidence>
<protein>
    <recommendedName>
        <fullName evidence="2">TIR domain-containing protein</fullName>
    </recommendedName>
</protein>
<dbReference type="Pfam" id="PF01582">
    <property type="entry name" value="TIR"/>
    <property type="match status" value="1"/>
</dbReference>
<dbReference type="InterPro" id="IPR000157">
    <property type="entry name" value="TIR_dom"/>
</dbReference>
<dbReference type="SMART" id="SM00255">
    <property type="entry name" value="TIR"/>
    <property type="match status" value="1"/>
</dbReference>
<comment type="caution">
    <text evidence="3">The sequence shown here is derived from an EMBL/GenBank/DDBJ whole genome shotgun (WGS) entry which is preliminary data.</text>
</comment>
<organism evidence="3 4">
    <name type="scientific">Lactuca virosa</name>
    <dbReference type="NCBI Taxonomy" id="75947"/>
    <lineage>
        <taxon>Eukaryota</taxon>
        <taxon>Viridiplantae</taxon>
        <taxon>Streptophyta</taxon>
        <taxon>Embryophyta</taxon>
        <taxon>Tracheophyta</taxon>
        <taxon>Spermatophyta</taxon>
        <taxon>Magnoliopsida</taxon>
        <taxon>eudicotyledons</taxon>
        <taxon>Gunneridae</taxon>
        <taxon>Pentapetalae</taxon>
        <taxon>asterids</taxon>
        <taxon>campanulids</taxon>
        <taxon>Asterales</taxon>
        <taxon>Asteraceae</taxon>
        <taxon>Cichorioideae</taxon>
        <taxon>Cichorieae</taxon>
        <taxon>Lactucinae</taxon>
        <taxon>Lactuca</taxon>
    </lineage>
</organism>
<keyword evidence="4" id="KW-1185">Reference proteome</keyword>
<evidence type="ECO:0000256" key="1">
    <source>
        <dbReference type="ARBA" id="ARBA00023027"/>
    </source>
</evidence>
<accession>A0AAU9P2S0</accession>
<feature type="domain" description="TIR" evidence="2">
    <location>
        <begin position="40"/>
        <end position="187"/>
    </location>
</feature>
<sequence>MVTRGKGEWVGLRRGNDVCDLEPTSPFFSVSGNLIRDIGDGRSEGRGKQGEDTRTNFTDHLYSALQLKSIHTYKDDERIKKGKRINDELIRSIEDSRFYIIVFLKNYASSSWCLDELVKIIECHKQSGHISYPVFYNVVPSEVRNRSGAIGEAFSKHEKEEAAGKWREAMKEAADLAGWELKKTDDG</sequence>
<dbReference type="Gene3D" id="3.40.50.10140">
    <property type="entry name" value="Toll/interleukin-1 receptor homology (TIR) domain"/>
    <property type="match status" value="1"/>
</dbReference>